<feature type="domain" description="Protein kinase" evidence="11">
    <location>
        <begin position="14"/>
        <end position="281"/>
    </location>
</feature>
<comment type="catalytic activity">
    <reaction evidence="7">
        <text>L-threonyl-[protein] + ATP = O-phospho-L-threonyl-[protein] + ADP + H(+)</text>
        <dbReference type="Rhea" id="RHEA:46608"/>
        <dbReference type="Rhea" id="RHEA-COMP:11060"/>
        <dbReference type="Rhea" id="RHEA-COMP:11605"/>
        <dbReference type="ChEBI" id="CHEBI:15378"/>
        <dbReference type="ChEBI" id="CHEBI:30013"/>
        <dbReference type="ChEBI" id="CHEBI:30616"/>
        <dbReference type="ChEBI" id="CHEBI:61977"/>
        <dbReference type="ChEBI" id="CHEBI:456216"/>
        <dbReference type="EC" id="2.7.11.1"/>
    </reaction>
</comment>
<dbReference type="Pfam" id="PF00069">
    <property type="entry name" value="Pkinase"/>
    <property type="match status" value="1"/>
</dbReference>
<evidence type="ECO:0000256" key="2">
    <source>
        <dbReference type="ARBA" id="ARBA00022527"/>
    </source>
</evidence>
<dbReference type="GO" id="GO:0005524">
    <property type="term" value="F:ATP binding"/>
    <property type="evidence" value="ECO:0007669"/>
    <property type="project" value="UniProtKB-UniRule"/>
</dbReference>
<dbReference type="EMBL" id="JASBCP010000001">
    <property type="protein sequence ID" value="MDI3047829.1"/>
    <property type="molecule type" value="Genomic_DNA"/>
</dbReference>
<feature type="transmembrane region" description="Helical" evidence="10">
    <location>
        <begin position="311"/>
        <end position="332"/>
    </location>
</feature>
<protein>
    <recommendedName>
        <fullName evidence="1">non-specific serine/threonine protein kinase</fullName>
        <ecNumber evidence="1">2.7.11.1</ecNumber>
    </recommendedName>
</protein>
<evidence type="ECO:0000313" key="14">
    <source>
        <dbReference type="Proteomes" id="UP001059349"/>
    </source>
</evidence>
<evidence type="ECO:0000256" key="10">
    <source>
        <dbReference type="SAM" id="Phobius"/>
    </source>
</evidence>
<keyword evidence="3 12" id="KW-0808">Transferase</keyword>
<evidence type="ECO:0000256" key="7">
    <source>
        <dbReference type="ARBA" id="ARBA00047899"/>
    </source>
</evidence>
<dbReference type="InterPro" id="IPR000719">
    <property type="entry name" value="Prot_kinase_dom"/>
</dbReference>
<evidence type="ECO:0000256" key="9">
    <source>
        <dbReference type="PROSITE-ProRule" id="PRU10141"/>
    </source>
</evidence>
<dbReference type="Proteomes" id="UP001059349">
    <property type="component" value="Chromosome"/>
</dbReference>
<dbReference type="PANTHER" id="PTHR24356:SF1">
    <property type="entry name" value="SERINE_THREONINE-PROTEIN KINASE GREATWALL"/>
    <property type="match status" value="1"/>
</dbReference>
<dbReference type="PROSITE" id="PS00107">
    <property type="entry name" value="PROTEIN_KINASE_ATP"/>
    <property type="match status" value="1"/>
</dbReference>
<dbReference type="Proteomes" id="UP001233782">
    <property type="component" value="Unassembled WGS sequence"/>
</dbReference>
<reference evidence="12" key="2">
    <citation type="submission" date="2023-04" db="EMBL/GenBank/DDBJ databases">
        <title>Genomes of recent Mycoplasma hyosynoviae isolates 2023.</title>
        <authorList>
            <person name="Spergser J."/>
        </authorList>
    </citation>
    <scope>NUCLEOTIDE SEQUENCE</scope>
    <source>
        <strain evidence="12">SN1J23N</strain>
    </source>
</reference>
<gene>
    <name evidence="13" type="ORF">NMG93_00420</name>
    <name evidence="12" type="ORF">QJ129_00945</name>
</gene>
<dbReference type="EMBL" id="CP101127">
    <property type="protein sequence ID" value="UTO26019.1"/>
    <property type="molecule type" value="Genomic_DNA"/>
</dbReference>
<sequence>MLDLSKYKNLNKNFEDFKPIGSGGFGAVYSATMKKTGERYAIKILTYANIQRMRATQFRFKNEVEMMKKVISPYVVQLKGAYIPKSDPNDKEYYLAMELVEGSSLKEKLERRKKLPVDEAISIAREICLGLVDIHNAGIVHRDLKPNNILFNENGVVKLIDFGISLSEESLRVTEDNKLVGSVQYVAPELVVKSHSPSPQSDIYSLGIIMYEMLSGHLPFAGMDHKTIALKHVNSDLPPLEGVNTLIPQAVENIIIKCTAKKLTDRYENCEELYRDLETCLQQERIVEDKVTLKSKKKRKTFKEIVNSKKFTISLIASIAGTLVLLVILLGLHFGGII</sequence>
<dbReference type="GO" id="GO:0004674">
    <property type="term" value="F:protein serine/threonine kinase activity"/>
    <property type="evidence" value="ECO:0007669"/>
    <property type="project" value="UniProtKB-KW"/>
</dbReference>
<evidence type="ECO:0000259" key="11">
    <source>
        <dbReference type="PROSITE" id="PS50011"/>
    </source>
</evidence>
<feature type="binding site" evidence="9">
    <location>
        <position position="43"/>
    </location>
    <ligand>
        <name>ATP</name>
        <dbReference type="ChEBI" id="CHEBI:30616"/>
    </ligand>
</feature>
<keyword evidence="10" id="KW-1133">Transmembrane helix</keyword>
<reference evidence="13" key="1">
    <citation type="submission" date="2022-07" db="EMBL/GenBank/DDBJ databases">
        <title>Complete genome of Mycoplasma hyosynoviae B1.</title>
        <authorList>
            <person name="Spergser J."/>
        </authorList>
    </citation>
    <scope>NUCLEOTIDE SEQUENCE</scope>
    <source>
        <strain evidence="13">B1</strain>
    </source>
</reference>
<evidence type="ECO:0000256" key="8">
    <source>
        <dbReference type="ARBA" id="ARBA00048679"/>
    </source>
</evidence>
<evidence type="ECO:0000313" key="13">
    <source>
        <dbReference type="EMBL" id="UTO26019.1"/>
    </source>
</evidence>
<organism evidence="13 14">
    <name type="scientific">Metamycoplasma hyosynoviae</name>
    <dbReference type="NCBI Taxonomy" id="29559"/>
    <lineage>
        <taxon>Bacteria</taxon>
        <taxon>Bacillati</taxon>
        <taxon>Mycoplasmatota</taxon>
        <taxon>Mycoplasmoidales</taxon>
        <taxon>Metamycoplasmataceae</taxon>
        <taxon>Metamycoplasma</taxon>
    </lineage>
</organism>
<evidence type="ECO:0000256" key="1">
    <source>
        <dbReference type="ARBA" id="ARBA00012513"/>
    </source>
</evidence>
<evidence type="ECO:0000256" key="4">
    <source>
        <dbReference type="ARBA" id="ARBA00022741"/>
    </source>
</evidence>
<dbReference type="EC" id="2.7.11.1" evidence="1"/>
<keyword evidence="2 13" id="KW-0723">Serine/threonine-protein kinase</keyword>
<dbReference type="SUPFAM" id="SSF56112">
    <property type="entry name" value="Protein kinase-like (PK-like)"/>
    <property type="match status" value="1"/>
</dbReference>
<evidence type="ECO:0000256" key="6">
    <source>
        <dbReference type="ARBA" id="ARBA00022840"/>
    </source>
</evidence>
<keyword evidence="10" id="KW-0472">Membrane</keyword>
<keyword evidence="4 9" id="KW-0547">Nucleotide-binding</keyword>
<dbReference type="InterPro" id="IPR011009">
    <property type="entry name" value="Kinase-like_dom_sf"/>
</dbReference>
<dbReference type="InterPro" id="IPR017441">
    <property type="entry name" value="Protein_kinase_ATP_BS"/>
</dbReference>
<dbReference type="CDD" id="cd14014">
    <property type="entry name" value="STKc_PknB_like"/>
    <property type="match status" value="1"/>
</dbReference>
<evidence type="ECO:0000313" key="12">
    <source>
        <dbReference type="EMBL" id="MDI3047829.1"/>
    </source>
</evidence>
<keyword evidence="5 13" id="KW-0418">Kinase</keyword>
<dbReference type="SMART" id="SM00220">
    <property type="entry name" value="S_TKc"/>
    <property type="match status" value="1"/>
</dbReference>
<dbReference type="InterPro" id="IPR008271">
    <property type="entry name" value="Ser/Thr_kinase_AS"/>
</dbReference>
<dbReference type="AlphaFoldDB" id="A0A9Q9F341"/>
<dbReference type="InterPro" id="IPR050236">
    <property type="entry name" value="Ser_Thr_kinase_AGC"/>
</dbReference>
<dbReference type="PANTHER" id="PTHR24356">
    <property type="entry name" value="SERINE/THREONINE-PROTEIN KINASE"/>
    <property type="match status" value="1"/>
</dbReference>
<dbReference type="FunFam" id="1.10.510.10:FF:000021">
    <property type="entry name" value="Serine/threonine protein kinase"/>
    <property type="match status" value="1"/>
</dbReference>
<dbReference type="GO" id="GO:0035556">
    <property type="term" value="P:intracellular signal transduction"/>
    <property type="evidence" value="ECO:0007669"/>
    <property type="project" value="TreeGrafter"/>
</dbReference>
<dbReference type="GeneID" id="75104931"/>
<comment type="catalytic activity">
    <reaction evidence="8">
        <text>L-seryl-[protein] + ATP = O-phospho-L-seryl-[protein] + ADP + H(+)</text>
        <dbReference type="Rhea" id="RHEA:17989"/>
        <dbReference type="Rhea" id="RHEA-COMP:9863"/>
        <dbReference type="Rhea" id="RHEA-COMP:11604"/>
        <dbReference type="ChEBI" id="CHEBI:15378"/>
        <dbReference type="ChEBI" id="CHEBI:29999"/>
        <dbReference type="ChEBI" id="CHEBI:30616"/>
        <dbReference type="ChEBI" id="CHEBI:83421"/>
        <dbReference type="ChEBI" id="CHEBI:456216"/>
        <dbReference type="EC" id="2.7.11.1"/>
    </reaction>
</comment>
<keyword evidence="10" id="KW-0812">Transmembrane</keyword>
<keyword evidence="6 9" id="KW-0067">ATP-binding</keyword>
<proteinExistence type="predicted"/>
<dbReference type="PROSITE" id="PS00108">
    <property type="entry name" value="PROTEIN_KINASE_ST"/>
    <property type="match status" value="1"/>
</dbReference>
<dbReference type="PROSITE" id="PS50011">
    <property type="entry name" value="PROTEIN_KINASE_DOM"/>
    <property type="match status" value="1"/>
</dbReference>
<name>A0A9Q9F341_9BACT</name>
<evidence type="ECO:0000256" key="3">
    <source>
        <dbReference type="ARBA" id="ARBA00022679"/>
    </source>
</evidence>
<evidence type="ECO:0000256" key="5">
    <source>
        <dbReference type="ARBA" id="ARBA00022777"/>
    </source>
</evidence>
<accession>A0A9Q9F341</accession>
<dbReference type="RefSeq" id="WP_254735375.1">
    <property type="nucleotide sequence ID" value="NZ_CP101127.1"/>
</dbReference>
<dbReference type="Gene3D" id="1.10.510.10">
    <property type="entry name" value="Transferase(Phosphotransferase) domain 1"/>
    <property type="match status" value="1"/>
</dbReference>